<dbReference type="EMBL" id="FQWB01000001">
    <property type="protein sequence ID" value="SHF93699.1"/>
    <property type="molecule type" value="Genomic_DNA"/>
</dbReference>
<dbReference type="Pfam" id="PF06271">
    <property type="entry name" value="RDD"/>
    <property type="match status" value="1"/>
</dbReference>
<feature type="domain" description="RDD" evidence="7">
    <location>
        <begin position="14"/>
        <end position="127"/>
    </location>
</feature>
<proteinExistence type="predicted"/>
<sequence>MENMKFTITDDLLATRGQRFFNCILDLLIVHTILVSIGTTVAIIGDVSNSYDLTNWAESTTIMERLFFWVVMLFLYYFLSEAYFSRTFAKYFTKTIVVTKEGLKPGYKVILLRTLCRFIPLEALTFMGSDVRGLHDFFSDTYVVRKHEFNHKKGVVAFP</sequence>
<feature type="transmembrane region" description="Helical" evidence="6">
    <location>
        <begin position="20"/>
        <end position="45"/>
    </location>
</feature>
<evidence type="ECO:0000313" key="8">
    <source>
        <dbReference type="EMBL" id="SHF93699.1"/>
    </source>
</evidence>
<comment type="subcellular location">
    <subcellularLocation>
        <location evidence="1">Cell membrane</location>
        <topology evidence="1">Multi-pass membrane protein</topology>
    </subcellularLocation>
</comment>
<evidence type="ECO:0000256" key="6">
    <source>
        <dbReference type="SAM" id="Phobius"/>
    </source>
</evidence>
<dbReference type="GO" id="GO:0005886">
    <property type="term" value="C:plasma membrane"/>
    <property type="evidence" value="ECO:0007669"/>
    <property type="project" value="UniProtKB-SubCell"/>
</dbReference>
<evidence type="ECO:0000313" key="9">
    <source>
        <dbReference type="Proteomes" id="UP000184516"/>
    </source>
</evidence>
<dbReference type="OrthoDB" id="762068at2"/>
<keyword evidence="3 6" id="KW-0812">Transmembrane</keyword>
<dbReference type="InterPro" id="IPR010432">
    <property type="entry name" value="RDD"/>
</dbReference>
<dbReference type="STRING" id="468056.SAMN05443549_101891"/>
<name>A0A1M5FQJ5_9FLAO</name>
<keyword evidence="2" id="KW-1003">Cell membrane</keyword>
<evidence type="ECO:0000256" key="2">
    <source>
        <dbReference type="ARBA" id="ARBA00022475"/>
    </source>
</evidence>
<accession>A0A1M5FQJ5</accession>
<dbReference type="Proteomes" id="UP000184516">
    <property type="component" value="Unassembled WGS sequence"/>
</dbReference>
<dbReference type="PANTHER" id="PTHR36115">
    <property type="entry name" value="PROLINE-RICH ANTIGEN HOMOLOG-RELATED"/>
    <property type="match status" value="1"/>
</dbReference>
<keyword evidence="9" id="KW-1185">Reference proteome</keyword>
<dbReference type="PANTHER" id="PTHR36115:SF4">
    <property type="entry name" value="MEMBRANE PROTEIN"/>
    <property type="match status" value="1"/>
</dbReference>
<dbReference type="InterPro" id="IPR051791">
    <property type="entry name" value="Pra-immunoreactive"/>
</dbReference>
<evidence type="ECO:0000256" key="1">
    <source>
        <dbReference type="ARBA" id="ARBA00004651"/>
    </source>
</evidence>
<organism evidence="8 9">
    <name type="scientific">Flavobacterium fluvii</name>
    <dbReference type="NCBI Taxonomy" id="468056"/>
    <lineage>
        <taxon>Bacteria</taxon>
        <taxon>Pseudomonadati</taxon>
        <taxon>Bacteroidota</taxon>
        <taxon>Flavobacteriia</taxon>
        <taxon>Flavobacteriales</taxon>
        <taxon>Flavobacteriaceae</taxon>
        <taxon>Flavobacterium</taxon>
    </lineage>
</organism>
<evidence type="ECO:0000259" key="7">
    <source>
        <dbReference type="Pfam" id="PF06271"/>
    </source>
</evidence>
<dbReference type="RefSeq" id="WP_073368186.1">
    <property type="nucleotide sequence ID" value="NZ_FQWB01000001.1"/>
</dbReference>
<keyword evidence="5 6" id="KW-0472">Membrane</keyword>
<reference evidence="9" key="1">
    <citation type="submission" date="2016-11" db="EMBL/GenBank/DDBJ databases">
        <authorList>
            <person name="Varghese N."/>
            <person name="Submissions S."/>
        </authorList>
    </citation>
    <scope>NUCLEOTIDE SEQUENCE [LARGE SCALE GENOMIC DNA]</scope>
    <source>
        <strain evidence="9">DSM 19978</strain>
    </source>
</reference>
<keyword evidence="4 6" id="KW-1133">Transmembrane helix</keyword>
<dbReference type="AlphaFoldDB" id="A0A1M5FQJ5"/>
<evidence type="ECO:0000256" key="5">
    <source>
        <dbReference type="ARBA" id="ARBA00023136"/>
    </source>
</evidence>
<feature type="transmembrane region" description="Helical" evidence="6">
    <location>
        <begin position="65"/>
        <end position="84"/>
    </location>
</feature>
<protein>
    <submittedName>
        <fullName evidence="8">RDD family protein</fullName>
    </submittedName>
</protein>
<gene>
    <name evidence="8" type="ORF">SAMN05443549_101891</name>
</gene>
<evidence type="ECO:0000256" key="3">
    <source>
        <dbReference type="ARBA" id="ARBA00022692"/>
    </source>
</evidence>
<evidence type="ECO:0000256" key="4">
    <source>
        <dbReference type="ARBA" id="ARBA00022989"/>
    </source>
</evidence>